<reference evidence="3 4" key="1">
    <citation type="journal article" date="2022" name="Res Sq">
        <title>Evolution of multicellular longitudinally dividing oral cavity symbionts (Neisseriaceae).</title>
        <authorList>
            <person name="Nyongesa S."/>
            <person name="Weber P."/>
            <person name="Bernet E."/>
            <person name="Pullido F."/>
            <person name="Nieckarz M."/>
            <person name="Delaby M."/>
            <person name="Nieves C."/>
            <person name="Viehboeck T."/>
            <person name="Krause N."/>
            <person name="Rivera-Millot A."/>
            <person name="Nakamura A."/>
            <person name="Vischer N."/>
            <person name="VanNieuwenhze M."/>
            <person name="Brun Y."/>
            <person name="Cava F."/>
            <person name="Bulgheresi S."/>
            <person name="Veyrier F."/>
        </authorList>
    </citation>
    <scope>NUCLEOTIDE SEQUENCE [LARGE SCALE GENOMIC DNA]</scope>
    <source>
        <strain evidence="3 4">SN4</strain>
    </source>
</reference>
<keyword evidence="4" id="KW-1185">Reference proteome</keyword>
<evidence type="ECO:0000256" key="1">
    <source>
        <dbReference type="SAM" id="MobiDB-lite"/>
    </source>
</evidence>
<dbReference type="RefSeq" id="WP_058304803.1">
    <property type="nucleotide sequence ID" value="NZ_CABKVG010000005.1"/>
</dbReference>
<evidence type="ECO:0000313" key="3">
    <source>
        <dbReference type="EMBL" id="UOO90474.1"/>
    </source>
</evidence>
<evidence type="ECO:0000256" key="2">
    <source>
        <dbReference type="SAM" id="SignalP"/>
    </source>
</evidence>
<keyword evidence="2" id="KW-0732">Signal</keyword>
<evidence type="ECO:0000313" key="4">
    <source>
        <dbReference type="Proteomes" id="UP000832011"/>
    </source>
</evidence>
<feature type="region of interest" description="Disordered" evidence="1">
    <location>
        <begin position="40"/>
        <end position="61"/>
    </location>
</feature>
<protein>
    <submittedName>
        <fullName evidence="3">Uncharacterized protein</fullName>
    </submittedName>
</protein>
<dbReference type="Proteomes" id="UP000832011">
    <property type="component" value="Chromosome"/>
</dbReference>
<proteinExistence type="predicted"/>
<accession>A0ABY4E3X2</accession>
<sequence>MKTSILFGSVLLGSMALAQADNIPSDSNARIQEERTVVRQVTTQTGDMPAQMTTTSQSTAREVSIDPAPNFTIDGQPAYEIKEVITTTPVQVDTQTITE</sequence>
<feature type="compositionally biased region" description="Polar residues" evidence="1">
    <location>
        <begin position="51"/>
        <end position="61"/>
    </location>
</feature>
<feature type="signal peptide" evidence="2">
    <location>
        <begin position="1"/>
        <end position="20"/>
    </location>
</feature>
<organism evidence="3 4">
    <name type="scientific">Vitreoscilla massiliensis</name>
    <dbReference type="NCBI Taxonomy" id="1689272"/>
    <lineage>
        <taxon>Bacteria</taxon>
        <taxon>Pseudomonadati</taxon>
        <taxon>Pseudomonadota</taxon>
        <taxon>Betaproteobacteria</taxon>
        <taxon>Neisseriales</taxon>
        <taxon>Neisseriaceae</taxon>
        <taxon>Vitreoscilla</taxon>
    </lineage>
</organism>
<dbReference type="EMBL" id="CP091511">
    <property type="protein sequence ID" value="UOO90474.1"/>
    <property type="molecule type" value="Genomic_DNA"/>
</dbReference>
<feature type="chain" id="PRO_5046879377" evidence="2">
    <location>
        <begin position="21"/>
        <end position="99"/>
    </location>
</feature>
<gene>
    <name evidence="3" type="ORF">LVJ82_05735</name>
</gene>
<name>A0ABY4E3X2_9NEIS</name>